<evidence type="ECO:0000313" key="2">
    <source>
        <dbReference type="Ensembl" id="ENSNMLP00000032743.1"/>
    </source>
</evidence>
<accession>A0A8C6UBF5</accession>
<dbReference type="PANTHER" id="PTHR28348:SF1">
    <property type="entry name" value="UPF0193 PROTEIN EVG1"/>
    <property type="match status" value="1"/>
</dbReference>
<protein>
    <submittedName>
        <fullName evidence="2">Uncharacterized protein</fullName>
    </submittedName>
</protein>
<dbReference type="PANTHER" id="PTHR28348">
    <property type="entry name" value="UPF0193 PROTEIN EVG1"/>
    <property type="match status" value="1"/>
</dbReference>
<evidence type="ECO:0000256" key="1">
    <source>
        <dbReference type="SAM" id="MobiDB-lite"/>
    </source>
</evidence>
<reference evidence="2" key="2">
    <citation type="submission" date="2025-09" db="UniProtKB">
        <authorList>
            <consortium name="Ensembl"/>
        </authorList>
    </citation>
    <scope>IDENTIFICATION</scope>
</reference>
<keyword evidence="3" id="KW-1185">Reference proteome</keyword>
<feature type="region of interest" description="Disordered" evidence="1">
    <location>
        <begin position="142"/>
        <end position="172"/>
    </location>
</feature>
<name>A0A8C6UBF5_9GOBI</name>
<organism evidence="2 3">
    <name type="scientific">Neogobius melanostomus</name>
    <name type="common">round goby</name>
    <dbReference type="NCBI Taxonomy" id="47308"/>
    <lineage>
        <taxon>Eukaryota</taxon>
        <taxon>Metazoa</taxon>
        <taxon>Chordata</taxon>
        <taxon>Craniata</taxon>
        <taxon>Vertebrata</taxon>
        <taxon>Euteleostomi</taxon>
        <taxon>Actinopterygii</taxon>
        <taxon>Neopterygii</taxon>
        <taxon>Teleostei</taxon>
        <taxon>Neoteleostei</taxon>
        <taxon>Acanthomorphata</taxon>
        <taxon>Gobiaria</taxon>
        <taxon>Gobiiformes</taxon>
        <taxon>Gobioidei</taxon>
        <taxon>Gobiidae</taxon>
        <taxon>Benthophilinae</taxon>
        <taxon>Neogobiini</taxon>
        <taxon>Neogobius</taxon>
    </lineage>
</organism>
<dbReference type="Proteomes" id="UP000694523">
    <property type="component" value="Unplaced"/>
</dbReference>
<dbReference type="Ensembl" id="ENSNMLT00000036456.1">
    <property type="protein sequence ID" value="ENSNMLP00000032743.1"/>
    <property type="gene ID" value="ENSNMLG00000020439.1"/>
</dbReference>
<reference evidence="2" key="1">
    <citation type="submission" date="2025-08" db="UniProtKB">
        <authorList>
            <consortium name="Ensembl"/>
        </authorList>
    </citation>
    <scope>IDENTIFICATION</scope>
</reference>
<feature type="compositionally biased region" description="Basic and acidic residues" evidence="1">
    <location>
        <begin position="288"/>
        <end position="300"/>
    </location>
</feature>
<feature type="region of interest" description="Disordered" evidence="1">
    <location>
        <begin position="278"/>
        <end position="300"/>
    </location>
</feature>
<evidence type="ECO:0000313" key="3">
    <source>
        <dbReference type="Proteomes" id="UP000694523"/>
    </source>
</evidence>
<dbReference type="Pfam" id="PF05250">
    <property type="entry name" value="UPF0193"/>
    <property type="match status" value="1"/>
</dbReference>
<dbReference type="AlphaFoldDB" id="A0A8C6UBF5"/>
<sequence length="300" mass="33856">MSSPLVQVFDCLCHLDAMTVPVAARCPNSFCSDSESQVVRAGEGPLTQQTLVWLLSCVFAIVTGQFVRTCKLPAAALPGAMTLQMAKPNTSGGLWNCAHPITYSQETQELLKLLMKESHLANVQKRQIRECLNNGAPLHLACVSMPSSPPPPQSKPSQSTSHGPASKLQKRRTIEQCKAGDSYVRERFRPGPIRDLEKEKQRFQRILEMGKDKGEVTINQRPSKKPPQQKERFDEIMEEIEERRQFLDDMASVGQEHEYANIINAEISQRIRELKMLDKSRTQTLEKGTLEQKRDKTEEI</sequence>
<proteinExistence type="predicted"/>
<dbReference type="InterPro" id="IPR007914">
    <property type="entry name" value="UPF0193"/>
</dbReference>